<dbReference type="Pfam" id="PF01473">
    <property type="entry name" value="Choline_bind_1"/>
    <property type="match status" value="2"/>
</dbReference>
<evidence type="ECO:0000256" key="2">
    <source>
        <dbReference type="PROSITE-ProRule" id="PRU00591"/>
    </source>
</evidence>
<dbReference type="SUPFAM" id="SSF69360">
    <property type="entry name" value="Cell wall binding repeat"/>
    <property type="match status" value="1"/>
</dbReference>
<reference evidence="6 7" key="1">
    <citation type="submission" date="2019-04" db="EMBL/GenBank/DDBJ databases">
        <title>Genome sequencing of Clostridium botulinum Groups I-IV and Clostridium butyricum.</title>
        <authorList>
            <person name="Brunt J."/>
            <person name="Van Vliet A.H.M."/>
            <person name="Stringer S.C."/>
            <person name="Carter A.T."/>
            <person name="Peck M.W."/>
        </authorList>
    </citation>
    <scope>NUCLEOTIDE SEQUENCE [LARGE SCALE GENOMIC DNA]</scope>
    <source>
        <strain evidence="4 7">1605</strain>
        <strain evidence="5 6">CB-K-33E</strain>
    </source>
</reference>
<accession>A0A0M1LVZ7</accession>
<gene>
    <name evidence="4" type="ORF">FC774_06410</name>
    <name evidence="5" type="ORF">FDB51_04765</name>
</gene>
<dbReference type="Pfam" id="PF19127">
    <property type="entry name" value="Choline_bind_3"/>
    <property type="match status" value="2"/>
</dbReference>
<dbReference type="Gene3D" id="2.10.270.10">
    <property type="entry name" value="Cholin Binding"/>
    <property type="match status" value="2"/>
</dbReference>
<feature type="repeat" description="Cell wall-binding" evidence="2">
    <location>
        <begin position="546"/>
        <end position="565"/>
    </location>
</feature>
<keyword evidence="3" id="KW-0732">Signal</keyword>
<dbReference type="AlphaFoldDB" id="A0A0M1LVZ7"/>
<evidence type="ECO:0000313" key="4">
    <source>
        <dbReference type="EMBL" id="NFF87503.1"/>
    </source>
</evidence>
<dbReference type="PROSITE" id="PS51170">
    <property type="entry name" value="CW"/>
    <property type="match status" value="5"/>
</dbReference>
<dbReference type="RefSeq" id="WP_053342451.1">
    <property type="nucleotide sequence ID" value="NZ_LFPA01000116.1"/>
</dbReference>
<dbReference type="OrthoDB" id="1886246at2"/>
<evidence type="ECO:0000256" key="3">
    <source>
        <dbReference type="SAM" id="SignalP"/>
    </source>
</evidence>
<organism evidence="4 7">
    <name type="scientific">Clostridium botulinum</name>
    <dbReference type="NCBI Taxonomy" id="1491"/>
    <lineage>
        <taxon>Bacteria</taxon>
        <taxon>Bacillati</taxon>
        <taxon>Bacillota</taxon>
        <taxon>Clostridia</taxon>
        <taxon>Eubacteriales</taxon>
        <taxon>Clostridiaceae</taxon>
        <taxon>Clostridium</taxon>
    </lineage>
</organism>
<name>A0A0M1LVZ7_CLOBO</name>
<dbReference type="Proteomes" id="UP000476820">
    <property type="component" value="Unassembled WGS sequence"/>
</dbReference>
<dbReference type="Proteomes" id="UP000473681">
    <property type="component" value="Unassembled WGS sequence"/>
</dbReference>
<protein>
    <submittedName>
        <fullName evidence="4">N-acetylmuramoyl-L-alanine amidase family protein</fullName>
    </submittedName>
</protein>
<dbReference type="EMBL" id="SWVK01000005">
    <property type="protein sequence ID" value="NFN34452.1"/>
    <property type="molecule type" value="Genomic_DNA"/>
</dbReference>
<feature type="repeat" description="Cell wall-binding" evidence="2">
    <location>
        <begin position="566"/>
        <end position="585"/>
    </location>
</feature>
<dbReference type="EMBL" id="SWOV01000012">
    <property type="protein sequence ID" value="NFF87503.1"/>
    <property type="molecule type" value="Genomic_DNA"/>
</dbReference>
<evidence type="ECO:0000313" key="5">
    <source>
        <dbReference type="EMBL" id="NFN34452.1"/>
    </source>
</evidence>
<evidence type="ECO:0000256" key="1">
    <source>
        <dbReference type="ARBA" id="ARBA00022737"/>
    </source>
</evidence>
<keyword evidence="1" id="KW-0677">Repeat</keyword>
<sequence>MIKRMNKLTALLVAATAVASIVPTGVSAADYKRIESKDGTIYNAVAFKDGKFFVDGNVKDGDTDAAYYLNDGKYSELDNIDTGVDVDGIYSDKYLSVDGGDYYIDLETGKVIDEDLVENNLDDLAVSLRKQIKDKADDRYTTEHDTLKSVKDFTLLEGAKFANAWYGVKYDGNNVYTDIKGNYIDADYNLGKIKVEVTTGSSTKSITLNNTEDTEKSITDGQKVSAKIADANVIGQDDKNIYRTATIEISAGTDTVSKINNVDVTAKDGKVEFKVIQKISKAQASDDIDGAKYAKTVANYAITNEKGVDATAELADMSFNIVDGKLVAYKTTESNGKTNVTVKTVKFSTERGYTYTEIENADDQDATAFDIDVDGNMWALDGGFVYKFDNADEWTKVYKVDGSMDQMSVYNKDNMVVWNENDEVYSVIGSKDESGETEDSQGWVQAEDGSWTFVKEDGTKATGWLNDNGTWFYLNSNGAMMTGWQNVNGTWYYLNPVSDGTRGAMKTGWINDNGTWYYTNASGAMQTGWQNVNGTWYFMQGSGAMQTGWLNDNGTWYYLQASGAMKTGWLNDNGTWYFLNASGKMLSNTVVDGYKLGANGAWIR</sequence>
<feature type="signal peptide" evidence="3">
    <location>
        <begin position="1"/>
        <end position="28"/>
    </location>
</feature>
<evidence type="ECO:0000313" key="6">
    <source>
        <dbReference type="Proteomes" id="UP000473681"/>
    </source>
</evidence>
<evidence type="ECO:0000313" key="7">
    <source>
        <dbReference type="Proteomes" id="UP000476820"/>
    </source>
</evidence>
<feature type="repeat" description="Cell wall-binding" evidence="2">
    <location>
        <begin position="461"/>
        <end position="480"/>
    </location>
</feature>
<feature type="chain" id="PRO_5035993803" evidence="3">
    <location>
        <begin position="29"/>
        <end position="604"/>
    </location>
</feature>
<proteinExistence type="predicted"/>
<feature type="repeat" description="Cell wall-binding" evidence="2">
    <location>
        <begin position="506"/>
        <end position="525"/>
    </location>
</feature>
<comment type="caution">
    <text evidence="4">The sequence shown here is derived from an EMBL/GenBank/DDBJ whole genome shotgun (WGS) entry which is preliminary data.</text>
</comment>
<feature type="repeat" description="Cell wall-binding" evidence="2">
    <location>
        <begin position="526"/>
        <end position="545"/>
    </location>
</feature>
<dbReference type="InterPro" id="IPR018337">
    <property type="entry name" value="Cell_wall/Cho-bd_repeat"/>
</dbReference>